<dbReference type="KEGG" id="smax:FJR03_07320"/>
<accession>A0A7M1AW07</accession>
<evidence type="ECO:0000313" key="2">
    <source>
        <dbReference type="EMBL" id="QOP41566.1"/>
    </source>
</evidence>
<sequence length="105" mass="12376">MNVNFIDMMEPTPVLLTKKCKLIALLIRIFLQFSIYPISAVVWYIYGWFIAVLTLFLGFVIIGIIRSKLRNDSIPVKQREYNYNDQGIATWYTAKQFCYPEEVKQ</sequence>
<keyword evidence="1" id="KW-0812">Transmembrane</keyword>
<keyword evidence="1" id="KW-0472">Membrane</keyword>
<proteinExistence type="predicted"/>
<keyword evidence="1" id="KW-1133">Transmembrane helix</keyword>
<dbReference type="RefSeq" id="WP_193112883.1">
    <property type="nucleotide sequence ID" value="NZ_CP041165.1"/>
</dbReference>
<reference evidence="2 3" key="1">
    <citation type="submission" date="2019-06" db="EMBL/GenBank/DDBJ databases">
        <title>Sulfurimonas gotlandica sp. nov., a chemoautotrophic and psychrotolerant epsilonproteobacterium isolated from a pelagic redoxcline, and an emended description of the genus Sulfurimonas.</title>
        <authorList>
            <person name="Wang S."/>
            <person name="Jiang L."/>
            <person name="Shao Z."/>
        </authorList>
    </citation>
    <scope>NUCLEOTIDE SEQUENCE [LARGE SCALE GENOMIC DNA]</scope>
    <source>
        <strain evidence="2 3">B2</strain>
    </source>
</reference>
<protein>
    <submittedName>
        <fullName evidence="2">Uncharacterized protein</fullName>
    </submittedName>
</protein>
<organism evidence="2 3">
    <name type="scientific">Sulfurimonas marina</name>
    <dbReference type="NCBI Taxonomy" id="2590551"/>
    <lineage>
        <taxon>Bacteria</taxon>
        <taxon>Pseudomonadati</taxon>
        <taxon>Campylobacterota</taxon>
        <taxon>Epsilonproteobacteria</taxon>
        <taxon>Campylobacterales</taxon>
        <taxon>Sulfurimonadaceae</taxon>
        <taxon>Sulfurimonas</taxon>
    </lineage>
</organism>
<keyword evidence="3" id="KW-1185">Reference proteome</keyword>
<name>A0A7M1AW07_9BACT</name>
<evidence type="ECO:0000313" key="3">
    <source>
        <dbReference type="Proteomes" id="UP000593910"/>
    </source>
</evidence>
<dbReference type="AlphaFoldDB" id="A0A7M1AW07"/>
<evidence type="ECO:0000256" key="1">
    <source>
        <dbReference type="SAM" id="Phobius"/>
    </source>
</evidence>
<dbReference type="EMBL" id="CP041165">
    <property type="protein sequence ID" value="QOP41566.1"/>
    <property type="molecule type" value="Genomic_DNA"/>
</dbReference>
<dbReference type="Proteomes" id="UP000593910">
    <property type="component" value="Chromosome"/>
</dbReference>
<gene>
    <name evidence="2" type="ORF">FJR03_07320</name>
</gene>
<feature type="transmembrane region" description="Helical" evidence="1">
    <location>
        <begin position="45"/>
        <end position="65"/>
    </location>
</feature>